<dbReference type="InterPro" id="IPR036388">
    <property type="entry name" value="WH-like_DNA-bd_sf"/>
</dbReference>
<keyword evidence="6" id="KW-1185">Reference proteome</keyword>
<dbReference type="SUPFAM" id="SSF46785">
    <property type="entry name" value="Winged helix' DNA-binding domain"/>
    <property type="match status" value="1"/>
</dbReference>
<dbReference type="GO" id="GO:0003700">
    <property type="term" value="F:DNA-binding transcription factor activity"/>
    <property type="evidence" value="ECO:0007669"/>
    <property type="project" value="InterPro"/>
</dbReference>
<reference evidence="5 6" key="1">
    <citation type="journal article" date="2012" name="Stand. Genomic Sci.">
        <title>Complete genome sequence of the sulfur compounds oxidizing chemolithoautotroph Sulfuricurvum kujiense type strain (YK-1(T)).</title>
        <authorList>
            <person name="Han C."/>
            <person name="Kotsyurbenko O."/>
            <person name="Chertkov O."/>
            <person name="Held B."/>
            <person name="Lapidus A."/>
            <person name="Nolan M."/>
            <person name="Lucas S."/>
            <person name="Hammon N."/>
            <person name="Deshpande S."/>
            <person name="Cheng J.F."/>
            <person name="Tapia R."/>
            <person name="Goodwin L.A."/>
            <person name="Pitluck S."/>
            <person name="Liolios K."/>
            <person name="Pagani I."/>
            <person name="Ivanova N."/>
            <person name="Mavromatis K."/>
            <person name="Mikhailova N."/>
            <person name="Pati A."/>
            <person name="Chen A."/>
            <person name="Palaniappan K."/>
            <person name="Land M."/>
            <person name="Hauser L."/>
            <person name="Chang Y.J."/>
            <person name="Jeffries C.D."/>
            <person name="Brambilla E.M."/>
            <person name="Rohde M."/>
            <person name="Spring S."/>
            <person name="Sikorski J."/>
            <person name="Goker M."/>
            <person name="Woyke T."/>
            <person name="Bristow J."/>
            <person name="Eisen J.A."/>
            <person name="Markowitz V."/>
            <person name="Hugenholtz P."/>
            <person name="Kyrpides N.C."/>
            <person name="Klenk H.P."/>
            <person name="Detter J.C."/>
        </authorList>
    </citation>
    <scope>NUCLEOTIDE SEQUENCE [LARGE SCALE GENOMIC DNA]</scope>
    <source>
        <strain evidence="6">ATCC BAA-921 / DSM 16994 / JCM 11577 / YK-1</strain>
    </source>
</reference>
<dbReference type="PROSITE" id="PS01117">
    <property type="entry name" value="HTH_MARR_1"/>
    <property type="match status" value="1"/>
</dbReference>
<dbReference type="AlphaFoldDB" id="E4U1U9"/>
<dbReference type="SMART" id="SM00347">
    <property type="entry name" value="HTH_MARR"/>
    <property type="match status" value="1"/>
</dbReference>
<dbReference type="PROSITE" id="PS50995">
    <property type="entry name" value="HTH_MARR_2"/>
    <property type="match status" value="1"/>
</dbReference>
<keyword evidence="3" id="KW-0804">Transcription</keyword>
<dbReference type="GO" id="GO:0003677">
    <property type="term" value="F:DNA binding"/>
    <property type="evidence" value="ECO:0007669"/>
    <property type="project" value="UniProtKB-KW"/>
</dbReference>
<dbReference type="EMBL" id="CP002355">
    <property type="protein sequence ID" value="ADR33467.1"/>
    <property type="molecule type" value="Genomic_DNA"/>
</dbReference>
<keyword evidence="1" id="KW-0805">Transcription regulation</keyword>
<organism evidence="5 6">
    <name type="scientific">Sulfuricurvum kujiense (strain ATCC BAA-921 / DSM 16994 / JCM 11577 / YK-1)</name>
    <dbReference type="NCBI Taxonomy" id="709032"/>
    <lineage>
        <taxon>Bacteria</taxon>
        <taxon>Pseudomonadati</taxon>
        <taxon>Campylobacterota</taxon>
        <taxon>Epsilonproteobacteria</taxon>
        <taxon>Campylobacterales</taxon>
        <taxon>Sulfurimonadaceae</taxon>
        <taxon>Sulfuricurvum</taxon>
    </lineage>
</organism>
<evidence type="ECO:0000256" key="1">
    <source>
        <dbReference type="ARBA" id="ARBA00023015"/>
    </source>
</evidence>
<name>E4U1U9_SULKY</name>
<dbReference type="PRINTS" id="PR00598">
    <property type="entry name" value="HTHMARR"/>
</dbReference>
<dbReference type="InterPro" id="IPR000835">
    <property type="entry name" value="HTH_MarR-typ"/>
</dbReference>
<evidence type="ECO:0000256" key="2">
    <source>
        <dbReference type="ARBA" id="ARBA00023125"/>
    </source>
</evidence>
<dbReference type="OrthoDB" id="5343771at2"/>
<dbReference type="InterPro" id="IPR036390">
    <property type="entry name" value="WH_DNA-bd_sf"/>
</dbReference>
<dbReference type="KEGG" id="sku:Sulku_0801"/>
<gene>
    <name evidence="5" type="ordered locus">Sulku_0801</name>
</gene>
<protein>
    <submittedName>
        <fullName evidence="5">Transcriptional regulator, MarR family</fullName>
    </submittedName>
</protein>
<dbReference type="Pfam" id="PF01047">
    <property type="entry name" value="MarR"/>
    <property type="match status" value="1"/>
</dbReference>
<evidence type="ECO:0000313" key="6">
    <source>
        <dbReference type="Proteomes" id="UP000008721"/>
    </source>
</evidence>
<dbReference type="HOGENOM" id="CLU_083287_18_6_7"/>
<evidence type="ECO:0000313" key="5">
    <source>
        <dbReference type="EMBL" id="ADR33467.1"/>
    </source>
</evidence>
<dbReference type="RefSeq" id="WP_013459664.1">
    <property type="nucleotide sequence ID" value="NC_014762.1"/>
</dbReference>
<evidence type="ECO:0000256" key="3">
    <source>
        <dbReference type="ARBA" id="ARBA00023163"/>
    </source>
</evidence>
<dbReference type="PANTHER" id="PTHR42756:SF1">
    <property type="entry name" value="TRANSCRIPTIONAL REPRESSOR OF EMRAB OPERON"/>
    <property type="match status" value="1"/>
</dbReference>
<sequence>MNRCECPTHESLGCLSNHAAFAARNYLTRQLALHGIDMTIEQFKVMVVLWKEGSSTQQNIADFVGKDKTSVTRLIAGLEKRSLIQRATACQDKRCNHVTLTRQGIALEQPTMKVLEEATRYLHEGIDPDDLAIALRVLKQMCLTLNYTPKESE</sequence>
<dbReference type="Gene3D" id="1.10.10.10">
    <property type="entry name" value="Winged helix-like DNA-binding domain superfamily/Winged helix DNA-binding domain"/>
    <property type="match status" value="1"/>
</dbReference>
<dbReference type="STRING" id="709032.Sulku_0801"/>
<dbReference type="InterPro" id="IPR023187">
    <property type="entry name" value="Tscrpt_reg_MarR-type_CS"/>
</dbReference>
<dbReference type="PANTHER" id="PTHR42756">
    <property type="entry name" value="TRANSCRIPTIONAL REGULATOR, MARR"/>
    <property type="match status" value="1"/>
</dbReference>
<dbReference type="Proteomes" id="UP000008721">
    <property type="component" value="Chromosome"/>
</dbReference>
<keyword evidence="2" id="KW-0238">DNA-binding</keyword>
<feature type="domain" description="HTH marR-type" evidence="4">
    <location>
        <begin position="9"/>
        <end position="143"/>
    </location>
</feature>
<evidence type="ECO:0000259" key="4">
    <source>
        <dbReference type="PROSITE" id="PS50995"/>
    </source>
</evidence>
<dbReference type="eggNOG" id="COG1846">
    <property type="taxonomic scope" value="Bacteria"/>
</dbReference>
<accession>E4U1U9</accession>
<proteinExistence type="predicted"/>